<dbReference type="AlphaFoldDB" id="A0A6G0TKL0"/>
<keyword evidence="1" id="KW-0472">Membrane</keyword>
<keyword evidence="1" id="KW-0812">Transmembrane</keyword>
<protein>
    <submittedName>
        <fullName evidence="2">Uncharacterized protein</fullName>
    </submittedName>
</protein>
<dbReference type="Proteomes" id="UP000475862">
    <property type="component" value="Unassembled WGS sequence"/>
</dbReference>
<dbReference type="EMBL" id="VYZN01000028">
    <property type="protein sequence ID" value="KAE9534414.1"/>
    <property type="molecule type" value="Genomic_DNA"/>
</dbReference>
<organism evidence="2 3">
    <name type="scientific">Aphis glycines</name>
    <name type="common">Soybean aphid</name>
    <dbReference type="NCBI Taxonomy" id="307491"/>
    <lineage>
        <taxon>Eukaryota</taxon>
        <taxon>Metazoa</taxon>
        <taxon>Ecdysozoa</taxon>
        <taxon>Arthropoda</taxon>
        <taxon>Hexapoda</taxon>
        <taxon>Insecta</taxon>
        <taxon>Pterygota</taxon>
        <taxon>Neoptera</taxon>
        <taxon>Paraneoptera</taxon>
        <taxon>Hemiptera</taxon>
        <taxon>Sternorrhyncha</taxon>
        <taxon>Aphidomorpha</taxon>
        <taxon>Aphidoidea</taxon>
        <taxon>Aphididae</taxon>
        <taxon>Aphidini</taxon>
        <taxon>Aphis</taxon>
        <taxon>Aphis</taxon>
    </lineage>
</organism>
<keyword evidence="3" id="KW-1185">Reference proteome</keyword>
<keyword evidence="1" id="KW-1133">Transmembrane helix</keyword>
<proteinExistence type="predicted"/>
<evidence type="ECO:0000313" key="3">
    <source>
        <dbReference type="Proteomes" id="UP000475862"/>
    </source>
</evidence>
<feature type="transmembrane region" description="Helical" evidence="1">
    <location>
        <begin position="85"/>
        <end position="107"/>
    </location>
</feature>
<gene>
    <name evidence="2" type="ORF">AGLY_008504</name>
</gene>
<dbReference type="OrthoDB" id="6413868at2759"/>
<evidence type="ECO:0000256" key="1">
    <source>
        <dbReference type="SAM" id="Phobius"/>
    </source>
</evidence>
<evidence type="ECO:0000313" key="2">
    <source>
        <dbReference type="EMBL" id="KAE9534414.1"/>
    </source>
</evidence>
<comment type="caution">
    <text evidence="2">The sequence shown here is derived from an EMBL/GenBank/DDBJ whole genome shotgun (WGS) entry which is preliminary data.</text>
</comment>
<dbReference type="Gene3D" id="2.20.20.160">
    <property type="match status" value="1"/>
</dbReference>
<accession>A0A6G0TKL0</accession>
<name>A0A6G0TKL0_APHGL</name>
<sequence length="225" mass="25985">MWRKMETNLFCFWRKMDSGGKRYLKKTYCEWIKIKICRLVRSMECELQNIGAEIHFYAVPSRFITIHKSYTPTGFKHEISHDGMYSTISINIFIVIVLAILIALNIIPKIEIPVNQSIIRKLPLTETNFVPNEEVQETNKSATPNQGLKPTKYHYYPHNQHIYLLPECAVQQVLAVCNAVYVRLNYTQPLCACPSRYKEPCSASLNADDLHTTELSTDPTGKVRE</sequence>
<reference evidence="2 3" key="1">
    <citation type="submission" date="2019-08" db="EMBL/GenBank/DDBJ databases">
        <title>The genome of the soybean aphid Biotype 1, its phylome, world population structure and adaptation to the North American continent.</title>
        <authorList>
            <person name="Giordano R."/>
            <person name="Donthu R.K."/>
            <person name="Hernandez A.G."/>
            <person name="Wright C.L."/>
            <person name="Zimin A.V."/>
        </authorList>
    </citation>
    <scope>NUCLEOTIDE SEQUENCE [LARGE SCALE GENOMIC DNA]</scope>
    <source>
        <tissue evidence="2">Whole aphids</tissue>
    </source>
</reference>